<comment type="caution">
    <text evidence="1">The sequence shown here is derived from an EMBL/GenBank/DDBJ whole genome shotgun (WGS) entry which is preliminary data.</text>
</comment>
<evidence type="ECO:0000313" key="2">
    <source>
        <dbReference type="Proteomes" id="UP000034680"/>
    </source>
</evidence>
<protein>
    <submittedName>
        <fullName evidence="1">Uncharacterized protein</fullName>
    </submittedName>
</protein>
<accession>A0A0G2FCD2</accession>
<reference evidence="1 2" key="1">
    <citation type="submission" date="2015-05" db="EMBL/GenBank/DDBJ databases">
        <title>Distinctive expansion of gene families associated with plant cell wall degradation and secondary metabolism in the genomes of grapevine trunk pathogens.</title>
        <authorList>
            <person name="Lawrence D.P."/>
            <person name="Travadon R."/>
            <person name="Rolshausen P.E."/>
            <person name="Baumgartner K."/>
        </authorList>
    </citation>
    <scope>NUCLEOTIDE SEQUENCE [LARGE SCALE GENOMIC DNA]</scope>
    <source>
        <strain evidence="1">DA912</strain>
    </source>
</reference>
<proteinExistence type="predicted"/>
<dbReference type="AlphaFoldDB" id="A0A0G2FCD2"/>
<sequence length="207" mass="23303">MTSVAKLLCRTREAAKHLSQFDLRVTTRAVNDCSLMTNVDNISLTMRIDNASDVCTRESVGWIRSRRLNQRLLGSNRIIVRFISHAMSPGNTKILTGIVRRIRVEEFDQSPWNSNVLFPNDNVIQMKVESVDKATVVIEVTISLTVPETKGWIILDKVLGGLNDRNVGFRPLIDVTQKSENVQADSIPNNTSNDDEYPYLDEFTGHG</sequence>
<reference evidence="1 2" key="2">
    <citation type="submission" date="2015-05" db="EMBL/GenBank/DDBJ databases">
        <authorList>
            <person name="Morales-Cruz A."/>
            <person name="Amrine K.C."/>
            <person name="Cantu D."/>
        </authorList>
    </citation>
    <scope>NUCLEOTIDE SEQUENCE [LARGE SCALE GENOMIC DNA]</scope>
    <source>
        <strain evidence="1">DA912</strain>
    </source>
</reference>
<organism evidence="1 2">
    <name type="scientific">Diaporthe ampelina</name>
    <dbReference type="NCBI Taxonomy" id="1214573"/>
    <lineage>
        <taxon>Eukaryota</taxon>
        <taxon>Fungi</taxon>
        <taxon>Dikarya</taxon>
        <taxon>Ascomycota</taxon>
        <taxon>Pezizomycotina</taxon>
        <taxon>Sordariomycetes</taxon>
        <taxon>Sordariomycetidae</taxon>
        <taxon>Diaporthales</taxon>
        <taxon>Diaporthaceae</taxon>
        <taxon>Diaporthe</taxon>
    </lineage>
</organism>
<dbReference type="Proteomes" id="UP000034680">
    <property type="component" value="Unassembled WGS sequence"/>
</dbReference>
<evidence type="ECO:0000313" key="1">
    <source>
        <dbReference type="EMBL" id="KKY31811.1"/>
    </source>
</evidence>
<dbReference type="EMBL" id="LCUC01000356">
    <property type="protein sequence ID" value="KKY31811.1"/>
    <property type="molecule type" value="Genomic_DNA"/>
</dbReference>
<name>A0A0G2FCD2_9PEZI</name>
<keyword evidence="2" id="KW-1185">Reference proteome</keyword>
<gene>
    <name evidence="1" type="ORF">UCDDA912_g08236</name>
</gene>